<protein>
    <recommendedName>
        <fullName evidence="3">DUF4263 domain-containing protein</fullName>
    </recommendedName>
</protein>
<keyword evidence="2" id="KW-1185">Reference proteome</keyword>
<dbReference type="Proteomes" id="UP000364097">
    <property type="component" value="Unassembled WGS sequence"/>
</dbReference>
<evidence type="ECO:0000313" key="2">
    <source>
        <dbReference type="Proteomes" id="UP000364097"/>
    </source>
</evidence>
<name>A0ABW9N6I0_9BACT</name>
<comment type="caution">
    <text evidence="1">The sequence shown here is derived from an EMBL/GenBank/DDBJ whole genome shotgun (WGS) entry which is preliminary data.</text>
</comment>
<accession>A0ABW9N6I0</accession>
<gene>
    <name evidence="1" type="ORF">A0Z09_007460</name>
</gene>
<dbReference type="RefSeq" id="WP_043019647.1">
    <property type="nucleotide sequence ID" value="NZ_AACKMW020000050.1"/>
</dbReference>
<reference evidence="1" key="1">
    <citation type="submission" date="2019-08" db="EMBL/GenBank/DDBJ databases">
        <title>Rapid identification of Enteric Bacteria from Whole Genome Sequences (WGS) using Average Nucleotide Identity (ANI).</title>
        <authorList>
            <person name="Lane C."/>
        </authorList>
    </citation>
    <scope>NUCLEOTIDE SEQUENCE [LARGE SCALE GENOMIC DNA]</scope>
    <source>
        <strain evidence="1">2010D-8461</strain>
    </source>
</reference>
<sequence>MNLQGKIQKLEKEKRKLLKEFERFTKESNEQELFTFLTSGKFLQFYNFVNKKYSCKSPEWNERLEVYDKHADLLNKIENIANFQTIFNKKHEENENGYKVGDVFYSSWGYEQTNIDFYQVIATSKKTIWVAEIKANAHYESWGQGKKSPIKNSFTFDKNVFKTLSNSPKIRENGFVSYICKYDGRPKYFSNDY</sequence>
<evidence type="ECO:0000313" key="1">
    <source>
        <dbReference type="EMBL" id="MPB99870.1"/>
    </source>
</evidence>
<proteinExistence type="predicted"/>
<dbReference type="EMBL" id="AACKMW020000050">
    <property type="protein sequence ID" value="MPB99870.1"/>
    <property type="molecule type" value="Genomic_DNA"/>
</dbReference>
<organism evidence="1 2">
    <name type="scientific">Campylobacter subantarcticus</name>
    <dbReference type="NCBI Taxonomy" id="497724"/>
    <lineage>
        <taxon>Bacteria</taxon>
        <taxon>Pseudomonadati</taxon>
        <taxon>Campylobacterota</taxon>
        <taxon>Epsilonproteobacteria</taxon>
        <taxon>Campylobacterales</taxon>
        <taxon>Campylobacteraceae</taxon>
        <taxon>Campylobacter</taxon>
    </lineage>
</organism>
<evidence type="ECO:0008006" key="3">
    <source>
        <dbReference type="Google" id="ProtNLM"/>
    </source>
</evidence>